<dbReference type="KEGG" id="csx:CSING_04535"/>
<feature type="region of interest" description="Disordered" evidence="1">
    <location>
        <begin position="500"/>
        <end position="567"/>
    </location>
</feature>
<feature type="transmembrane region" description="Helical" evidence="2">
    <location>
        <begin position="71"/>
        <end position="95"/>
    </location>
</feature>
<dbReference type="RefSeq" id="WP_144403113.1">
    <property type="nucleotide sequence ID" value="NZ_CP010827.1"/>
</dbReference>
<keyword evidence="2" id="KW-1133">Transmembrane helix</keyword>
<feature type="region of interest" description="Disordered" evidence="1">
    <location>
        <begin position="446"/>
        <end position="487"/>
    </location>
</feature>
<gene>
    <name evidence="3" type="ORF">CSING_04535</name>
</gene>
<proteinExistence type="predicted"/>
<keyword evidence="2" id="KW-0472">Membrane</keyword>
<evidence type="ECO:0000313" key="3">
    <source>
        <dbReference type="EMBL" id="AJI78448.1"/>
    </source>
</evidence>
<feature type="transmembrane region" description="Helical" evidence="2">
    <location>
        <begin position="400"/>
        <end position="421"/>
    </location>
</feature>
<sequence>MNKKTSPQSRSATRPRTQVRGHGQDGERSKRSSRRDRRAPAQRIKGVESAKAKARRAQGPTTLRERIRRMLMVVAVPNLVVVLGIIVVVIAALLLTSSPSAWFNTIVAEAWMVFNLAPIRAGGVDLGFLPALPAVLLAWLVGSRVRTAIKDKVSINDLIVLTGCVFAVPLVLTCLAWLMLWDAGKAYDVSPPALYVVLPRMLLLHSAALIGGMGTRLWKALAKRGGVPHVLVDASRIGLSYLGYLVVSGFVLVVVLWALGWPRQAEMLAQYPALDALGTAGLIFVSILYLPNAVVAAGSVLSGSELHIGPESSVSLFSSHMVPLPPLPLAAAVPPSVSSWAVVLLALPALAAAVAFARRRALVNFQVAVTAAVVAALAALAAVYGVSGTLGAYGYTGPELWTAVGLSALWCLVVGVGFAAANALMAWRRGDGTEAKTAGVKADVENAAVPTATTETTTGTVAADSTESTESSESIEPDVVEAEVDSEAATAVPVSAMLADETDDAEAAADPEEALDPEEPEEDETPAEDETPEAPEISDADEDHGGVSDEGDEGDVAKHVHSDPTKE</sequence>
<feature type="compositionally biased region" description="Acidic residues" evidence="1">
    <location>
        <begin position="500"/>
        <end position="542"/>
    </location>
</feature>
<dbReference type="Proteomes" id="UP000031890">
    <property type="component" value="Chromosome"/>
</dbReference>
<feature type="compositionally biased region" description="Basic and acidic residues" evidence="1">
    <location>
        <begin position="555"/>
        <end position="567"/>
    </location>
</feature>
<feature type="transmembrane region" description="Helical" evidence="2">
    <location>
        <begin position="369"/>
        <end position="394"/>
    </location>
</feature>
<evidence type="ECO:0000256" key="2">
    <source>
        <dbReference type="SAM" id="Phobius"/>
    </source>
</evidence>
<feature type="transmembrane region" description="Helical" evidence="2">
    <location>
        <begin position="158"/>
        <end position="181"/>
    </location>
</feature>
<dbReference type="EMBL" id="CP010827">
    <property type="protein sequence ID" value="AJI78448.1"/>
    <property type="molecule type" value="Genomic_DNA"/>
</dbReference>
<dbReference type="HOGENOM" id="CLU_020665_0_0_11"/>
<feature type="transmembrane region" description="Helical" evidence="2">
    <location>
        <begin position="337"/>
        <end position="357"/>
    </location>
</feature>
<evidence type="ECO:0000313" key="4">
    <source>
        <dbReference type="Proteomes" id="UP000031890"/>
    </source>
</evidence>
<feature type="compositionally biased region" description="Low complexity" evidence="1">
    <location>
        <begin position="446"/>
        <end position="472"/>
    </location>
</feature>
<feature type="transmembrane region" description="Helical" evidence="2">
    <location>
        <begin position="238"/>
        <end position="259"/>
    </location>
</feature>
<feature type="region of interest" description="Disordered" evidence="1">
    <location>
        <begin position="1"/>
        <end position="60"/>
    </location>
</feature>
<dbReference type="STRING" id="161899.CSING_04535"/>
<feature type="compositionally biased region" description="Acidic residues" evidence="1">
    <location>
        <begin position="473"/>
        <end position="486"/>
    </location>
</feature>
<dbReference type="OrthoDB" id="4428043at2"/>
<feature type="transmembrane region" description="Helical" evidence="2">
    <location>
        <begin position="126"/>
        <end position="146"/>
    </location>
</feature>
<keyword evidence="2" id="KW-0812">Transmembrane</keyword>
<feature type="transmembrane region" description="Helical" evidence="2">
    <location>
        <begin position="193"/>
        <end position="218"/>
    </location>
</feature>
<name>A0A0B6EUE0_9CORY</name>
<protein>
    <submittedName>
        <fullName evidence="3">Uncharacterized protein</fullName>
    </submittedName>
</protein>
<reference evidence="3 4" key="1">
    <citation type="journal article" date="2015" name="Genome Announc.">
        <title>Complete Genome Sequence and Annotation of Corynebacterium singulare DSM 44357, Isolated from a Human Semen Specimen.</title>
        <authorList>
            <person name="Merten M."/>
            <person name="Brinkrolf K."/>
            <person name="Albersmeier A."/>
            <person name="Kutter Y."/>
            <person name="Ruckert C."/>
            <person name="Tauch A."/>
        </authorList>
    </citation>
    <scope>NUCLEOTIDE SEQUENCE [LARGE SCALE GENOMIC DNA]</scope>
    <source>
        <strain evidence="3">IBS B52218</strain>
    </source>
</reference>
<dbReference type="Pfam" id="PF19877">
    <property type="entry name" value="DUF6350"/>
    <property type="match status" value="1"/>
</dbReference>
<accession>A0A0B6EUE0</accession>
<dbReference type="InterPro" id="IPR045931">
    <property type="entry name" value="DUF6350"/>
</dbReference>
<organism evidence="3 4">
    <name type="scientific">Corynebacterium singulare</name>
    <dbReference type="NCBI Taxonomy" id="161899"/>
    <lineage>
        <taxon>Bacteria</taxon>
        <taxon>Bacillati</taxon>
        <taxon>Actinomycetota</taxon>
        <taxon>Actinomycetes</taxon>
        <taxon>Mycobacteriales</taxon>
        <taxon>Corynebacteriaceae</taxon>
        <taxon>Corynebacterium</taxon>
    </lineage>
</organism>
<dbReference type="AlphaFoldDB" id="A0A0B6EUE0"/>
<evidence type="ECO:0000256" key="1">
    <source>
        <dbReference type="SAM" id="MobiDB-lite"/>
    </source>
</evidence>
<feature type="compositionally biased region" description="Polar residues" evidence="1">
    <location>
        <begin position="1"/>
        <end position="16"/>
    </location>
</feature>